<dbReference type="FunFam" id="1.10.520.10:FF:000005">
    <property type="entry name" value="Cytochrome c peroxidase"/>
    <property type="match status" value="1"/>
</dbReference>
<evidence type="ECO:0000256" key="6">
    <source>
        <dbReference type="ARBA" id="ARBA00022617"/>
    </source>
</evidence>
<keyword evidence="5" id="KW-0575">Peroxidase</keyword>
<dbReference type="Proteomes" id="UP000663825">
    <property type="component" value="Unassembled WGS sequence"/>
</dbReference>
<evidence type="ECO:0000256" key="2">
    <source>
        <dbReference type="ARBA" id="ARBA00004305"/>
    </source>
</evidence>
<keyword evidence="6" id="KW-0349">Heme</keyword>
<dbReference type="InterPro" id="IPR002016">
    <property type="entry name" value="Haem_peroxidase"/>
</dbReference>
<dbReference type="GO" id="GO:0005758">
    <property type="term" value="C:mitochondrial intermembrane space"/>
    <property type="evidence" value="ECO:0007669"/>
    <property type="project" value="UniProtKB-SubCell"/>
</dbReference>
<dbReference type="GO" id="GO:0046872">
    <property type="term" value="F:metal ion binding"/>
    <property type="evidence" value="ECO:0007669"/>
    <property type="project" value="UniProtKB-KW"/>
</dbReference>
<dbReference type="FunFam" id="1.10.420.10:FF:000009">
    <property type="entry name" value="Ascorbate peroxidase"/>
    <property type="match status" value="1"/>
</dbReference>
<evidence type="ECO:0000256" key="12">
    <source>
        <dbReference type="ARBA" id="ARBA00039063"/>
    </source>
</evidence>
<dbReference type="InterPro" id="IPR044831">
    <property type="entry name" value="Ccp1-like"/>
</dbReference>
<evidence type="ECO:0000256" key="4">
    <source>
        <dbReference type="ARBA" id="ARBA00005997"/>
    </source>
</evidence>
<reference evidence="19" key="1">
    <citation type="submission" date="2021-02" db="EMBL/GenBank/DDBJ databases">
        <authorList>
            <person name="Nowell W R."/>
        </authorList>
    </citation>
    <scope>NUCLEOTIDE SEQUENCE</scope>
</reference>
<keyword evidence="8" id="KW-0809">Transit peptide</keyword>
<evidence type="ECO:0000313" key="17">
    <source>
        <dbReference type="EMBL" id="CAF3183558.1"/>
    </source>
</evidence>
<evidence type="ECO:0000256" key="7">
    <source>
        <dbReference type="ARBA" id="ARBA00022723"/>
    </source>
</evidence>
<keyword evidence="11" id="KW-0496">Mitochondrion</keyword>
<organism evidence="19 20">
    <name type="scientific">Rotaria socialis</name>
    <dbReference type="NCBI Taxonomy" id="392032"/>
    <lineage>
        <taxon>Eukaryota</taxon>
        <taxon>Metazoa</taxon>
        <taxon>Spiralia</taxon>
        <taxon>Gnathifera</taxon>
        <taxon>Rotifera</taxon>
        <taxon>Eurotatoria</taxon>
        <taxon>Bdelloidea</taxon>
        <taxon>Philodinida</taxon>
        <taxon>Philodinidae</taxon>
        <taxon>Rotaria</taxon>
    </lineage>
</organism>
<protein>
    <recommendedName>
        <fullName evidence="13">Cytochrome c peroxidase, mitochondrial</fullName>
        <ecNumber evidence="12">1.11.1.5</ecNumber>
    </recommendedName>
</protein>
<keyword evidence="9" id="KW-0560">Oxidoreductase</keyword>
<sequence length="370" mass="41544">MYIYVKIQVKTLFKIMFSRPLSRVLIGGFARRSLTSQARNNSGRQQYQWSRARWNFGRAKSTGVAATVALSGGIAFVLHASNAPSDKKLATSSKVDYNEVRKSIAALLDDNNFDDGSYGPLLVRLGWHASGTYSHIDSTGGSNGGCMRFQPESDWGANKGLHLARQRLESVYHKYPGLTYADLYTLAAVVAIEEMGGPKIKWRPGRCDHPDGKKSPPDGRLPDAAQGAQHIRDIFYRMGFTDQEIVALVGAHSLGRCHTDRSGFEGPWTFAPTTFSNEYFRLLLEEKWQIRRWKGPKQYEDVKTKTLMMLPADMALIEDPEFRKYVVQYAKDGDTFAKDFAAAFEKLLELGVDFKTTDGNNKSLWSRIFG</sequence>
<dbReference type="PROSITE" id="PS50873">
    <property type="entry name" value="PEROXIDASE_4"/>
    <property type="match status" value="1"/>
</dbReference>
<comment type="caution">
    <text evidence="19">The sequence shown here is derived from an EMBL/GenBank/DDBJ whole genome shotgun (WGS) entry which is preliminary data.</text>
</comment>
<dbReference type="OrthoDB" id="9970727at2759"/>
<dbReference type="InterPro" id="IPR019793">
    <property type="entry name" value="Peroxidases_heam-ligand_BS"/>
</dbReference>
<dbReference type="Proteomes" id="UP000663872">
    <property type="component" value="Unassembled WGS sequence"/>
</dbReference>
<evidence type="ECO:0000256" key="15">
    <source>
        <dbReference type="SAM" id="MobiDB-lite"/>
    </source>
</evidence>
<evidence type="ECO:0000256" key="8">
    <source>
        <dbReference type="ARBA" id="ARBA00022946"/>
    </source>
</evidence>
<evidence type="ECO:0000313" key="19">
    <source>
        <dbReference type="EMBL" id="CAF3555560.1"/>
    </source>
</evidence>
<dbReference type="AlphaFoldDB" id="A0A818KPH2"/>
<dbReference type="Proteomes" id="UP000663833">
    <property type="component" value="Unassembled WGS sequence"/>
</dbReference>
<dbReference type="InterPro" id="IPR002207">
    <property type="entry name" value="Peroxidase_I"/>
</dbReference>
<dbReference type="Gene3D" id="1.10.420.10">
    <property type="entry name" value="Peroxidase, domain 2"/>
    <property type="match status" value="1"/>
</dbReference>
<dbReference type="PANTHER" id="PTHR31356">
    <property type="entry name" value="THYLAKOID LUMENAL 29 KDA PROTEIN, CHLOROPLASTIC-RELATED"/>
    <property type="match status" value="1"/>
</dbReference>
<evidence type="ECO:0000256" key="13">
    <source>
        <dbReference type="ARBA" id="ARBA00040313"/>
    </source>
</evidence>
<accession>A0A818KPH2</accession>
<dbReference type="PROSITE" id="PS00436">
    <property type="entry name" value="PEROXIDASE_2"/>
    <property type="match status" value="1"/>
</dbReference>
<dbReference type="PANTHER" id="PTHR31356:SF58">
    <property type="entry name" value="CYTOCHROME C PEROXIDASE, MITOCHONDRIAL"/>
    <property type="match status" value="1"/>
</dbReference>
<evidence type="ECO:0000256" key="14">
    <source>
        <dbReference type="ARBA" id="ARBA00049265"/>
    </source>
</evidence>
<evidence type="ECO:0000256" key="10">
    <source>
        <dbReference type="ARBA" id="ARBA00023004"/>
    </source>
</evidence>
<evidence type="ECO:0000313" key="20">
    <source>
        <dbReference type="Proteomes" id="UP000663872"/>
    </source>
</evidence>
<comment type="subcellular location">
    <subcellularLocation>
        <location evidence="3">Mitochondrion intermembrane space</location>
    </subcellularLocation>
    <subcellularLocation>
        <location evidence="2">Mitochondrion matrix</location>
    </subcellularLocation>
</comment>
<dbReference type="GO" id="GO:0020037">
    <property type="term" value="F:heme binding"/>
    <property type="evidence" value="ECO:0007669"/>
    <property type="project" value="InterPro"/>
</dbReference>
<evidence type="ECO:0000256" key="3">
    <source>
        <dbReference type="ARBA" id="ARBA00004569"/>
    </source>
</evidence>
<feature type="region of interest" description="Disordered" evidence="15">
    <location>
        <begin position="202"/>
        <end position="224"/>
    </location>
</feature>
<dbReference type="CDD" id="cd00691">
    <property type="entry name" value="ascorbate_peroxidase"/>
    <property type="match status" value="1"/>
</dbReference>
<dbReference type="Pfam" id="PF00141">
    <property type="entry name" value="peroxidase"/>
    <property type="match status" value="1"/>
</dbReference>
<dbReference type="GO" id="GO:0042744">
    <property type="term" value="P:hydrogen peroxide catabolic process"/>
    <property type="evidence" value="ECO:0007669"/>
    <property type="project" value="TreeGrafter"/>
</dbReference>
<feature type="domain" description="Plant heme peroxidase family profile" evidence="16">
    <location>
        <begin position="164"/>
        <end position="370"/>
    </location>
</feature>
<proteinExistence type="inferred from homology"/>
<dbReference type="GO" id="GO:0004130">
    <property type="term" value="F:cytochrome-c peroxidase activity"/>
    <property type="evidence" value="ECO:0007669"/>
    <property type="project" value="UniProtKB-EC"/>
</dbReference>
<dbReference type="EC" id="1.11.1.5" evidence="12"/>
<comment type="similarity">
    <text evidence="4">Belongs to the peroxidase family. Cytochrome c peroxidase subfamily.</text>
</comment>
<dbReference type="PROSITE" id="PS00435">
    <property type="entry name" value="PEROXIDASE_1"/>
    <property type="match status" value="1"/>
</dbReference>
<dbReference type="PRINTS" id="PR00459">
    <property type="entry name" value="ASPEROXIDASE"/>
</dbReference>
<evidence type="ECO:0000256" key="1">
    <source>
        <dbReference type="ARBA" id="ARBA00003917"/>
    </source>
</evidence>
<dbReference type="InterPro" id="IPR010255">
    <property type="entry name" value="Haem_peroxidase_sf"/>
</dbReference>
<dbReference type="EMBL" id="CAJNYT010003385">
    <property type="protein sequence ID" value="CAF3555560.1"/>
    <property type="molecule type" value="Genomic_DNA"/>
</dbReference>
<gene>
    <name evidence="19" type="ORF">GRG538_LOCUS20462</name>
    <name evidence="18" type="ORF">LUA448_LOCUS11143</name>
    <name evidence="17" type="ORF">TIS948_LOCUS11499</name>
</gene>
<dbReference type="GO" id="GO:0034599">
    <property type="term" value="P:cellular response to oxidative stress"/>
    <property type="evidence" value="ECO:0007669"/>
    <property type="project" value="InterPro"/>
</dbReference>
<dbReference type="SUPFAM" id="SSF48113">
    <property type="entry name" value="Heme-dependent peroxidases"/>
    <property type="match status" value="1"/>
</dbReference>
<feature type="compositionally biased region" description="Basic and acidic residues" evidence="15">
    <location>
        <begin position="205"/>
        <end position="221"/>
    </location>
</feature>
<comment type="catalytic activity">
    <reaction evidence="14">
        <text>2 Fe(II)-[cytochrome c] + H2O2 + 2 H(+) = 2 Fe(III)-[cytochrome c] + 2 H2O</text>
        <dbReference type="Rhea" id="RHEA:16581"/>
        <dbReference type="Rhea" id="RHEA-COMP:10350"/>
        <dbReference type="Rhea" id="RHEA-COMP:14399"/>
        <dbReference type="ChEBI" id="CHEBI:15377"/>
        <dbReference type="ChEBI" id="CHEBI:15378"/>
        <dbReference type="ChEBI" id="CHEBI:16240"/>
        <dbReference type="ChEBI" id="CHEBI:29033"/>
        <dbReference type="ChEBI" id="CHEBI:29034"/>
        <dbReference type="EC" id="1.11.1.5"/>
    </reaction>
</comment>
<dbReference type="GO" id="GO:0005759">
    <property type="term" value="C:mitochondrial matrix"/>
    <property type="evidence" value="ECO:0007669"/>
    <property type="project" value="UniProtKB-SubCell"/>
</dbReference>
<evidence type="ECO:0000256" key="11">
    <source>
        <dbReference type="ARBA" id="ARBA00023128"/>
    </source>
</evidence>
<dbReference type="EMBL" id="CAJNXB010001633">
    <property type="protein sequence ID" value="CAF3183558.1"/>
    <property type="molecule type" value="Genomic_DNA"/>
</dbReference>
<dbReference type="GO" id="GO:0000302">
    <property type="term" value="P:response to reactive oxygen species"/>
    <property type="evidence" value="ECO:0007669"/>
    <property type="project" value="TreeGrafter"/>
</dbReference>
<evidence type="ECO:0000313" key="18">
    <source>
        <dbReference type="EMBL" id="CAF3331585.1"/>
    </source>
</evidence>
<keyword evidence="7" id="KW-0479">Metal-binding</keyword>
<dbReference type="PRINTS" id="PR00458">
    <property type="entry name" value="PEROXIDASE"/>
</dbReference>
<evidence type="ECO:0000259" key="16">
    <source>
        <dbReference type="PROSITE" id="PS50873"/>
    </source>
</evidence>
<evidence type="ECO:0000256" key="5">
    <source>
        <dbReference type="ARBA" id="ARBA00022559"/>
    </source>
</evidence>
<comment type="function">
    <text evidence="1">Destroys radicals which are normally produced within the cells and which are toxic to biological systems.</text>
</comment>
<dbReference type="InterPro" id="IPR019794">
    <property type="entry name" value="Peroxidases_AS"/>
</dbReference>
<keyword evidence="10" id="KW-0408">Iron</keyword>
<name>A0A818KPH2_9BILA</name>
<evidence type="ECO:0000256" key="9">
    <source>
        <dbReference type="ARBA" id="ARBA00023002"/>
    </source>
</evidence>
<dbReference type="EMBL" id="CAJNYD010001345">
    <property type="protein sequence ID" value="CAF3331585.1"/>
    <property type="molecule type" value="Genomic_DNA"/>
</dbReference>
<dbReference type="Gene3D" id="1.10.520.10">
    <property type="match status" value="1"/>
</dbReference>